<dbReference type="RefSeq" id="WP_183947318.1">
    <property type="nucleotide sequence ID" value="NZ_JACHHX010000003.1"/>
</dbReference>
<keyword evidence="3" id="KW-1185">Reference proteome</keyword>
<evidence type="ECO:0000313" key="3">
    <source>
        <dbReference type="Proteomes" id="UP000519004"/>
    </source>
</evidence>
<proteinExistence type="predicted"/>
<keyword evidence="1" id="KW-0732">Signal</keyword>
<accession>A0A7W7V7U5</accession>
<evidence type="ECO:0000313" key="2">
    <source>
        <dbReference type="EMBL" id="MBB5014743.1"/>
    </source>
</evidence>
<organism evidence="2 3">
    <name type="scientific">Rehaibacterium terrae</name>
    <dbReference type="NCBI Taxonomy" id="1341696"/>
    <lineage>
        <taxon>Bacteria</taxon>
        <taxon>Pseudomonadati</taxon>
        <taxon>Pseudomonadota</taxon>
        <taxon>Gammaproteobacteria</taxon>
        <taxon>Lysobacterales</taxon>
        <taxon>Lysobacteraceae</taxon>
        <taxon>Rehaibacterium</taxon>
    </lineage>
</organism>
<name>A0A7W7V7U5_9GAMM</name>
<comment type="caution">
    <text evidence="2">The sequence shown here is derived from an EMBL/GenBank/DDBJ whole genome shotgun (WGS) entry which is preliminary data.</text>
</comment>
<evidence type="ECO:0008006" key="4">
    <source>
        <dbReference type="Google" id="ProtNLM"/>
    </source>
</evidence>
<dbReference type="Proteomes" id="UP000519004">
    <property type="component" value="Unassembled WGS sequence"/>
</dbReference>
<dbReference type="AlphaFoldDB" id="A0A7W7V7U5"/>
<gene>
    <name evidence="2" type="ORF">HNQ58_000619</name>
</gene>
<reference evidence="2 3" key="1">
    <citation type="submission" date="2020-08" db="EMBL/GenBank/DDBJ databases">
        <title>Genomic Encyclopedia of Type Strains, Phase IV (KMG-IV): sequencing the most valuable type-strain genomes for metagenomic binning, comparative biology and taxonomic classification.</title>
        <authorList>
            <person name="Goeker M."/>
        </authorList>
    </citation>
    <scope>NUCLEOTIDE SEQUENCE [LARGE SCALE GENOMIC DNA]</scope>
    <source>
        <strain evidence="2 3">DSM 25897</strain>
    </source>
</reference>
<sequence length="221" mass="24761">MRAEHHRLGRLLAWLLLPALALAAPPTLDPALRELLAPWLARWDSLDAGARARLQGNARRWLALDEAGRIDFLARVAAWEALPPAERARRREAYAAWRSLEAGERAAVAAAAARYAAATPERQAAWREAFDALDLDVRRAWLLGPEAGRDFIRLRPLFAFVPPEEHAATQALLRSLTPAAREDLIVLLRRLPPAEWDALRRELVALPETQRAARLRARLAD</sequence>
<feature type="signal peptide" evidence="1">
    <location>
        <begin position="1"/>
        <end position="23"/>
    </location>
</feature>
<feature type="chain" id="PRO_5030959516" description="DUF3106 domain-containing protein" evidence="1">
    <location>
        <begin position="24"/>
        <end position="221"/>
    </location>
</feature>
<evidence type="ECO:0000256" key="1">
    <source>
        <dbReference type="SAM" id="SignalP"/>
    </source>
</evidence>
<dbReference type="Pfam" id="PF11304">
    <property type="entry name" value="DUF3106"/>
    <property type="match status" value="1"/>
</dbReference>
<dbReference type="EMBL" id="JACHHX010000003">
    <property type="protein sequence ID" value="MBB5014743.1"/>
    <property type="molecule type" value="Genomic_DNA"/>
</dbReference>
<protein>
    <recommendedName>
        <fullName evidence="4">DUF3106 domain-containing protein</fullName>
    </recommendedName>
</protein>
<dbReference type="InterPro" id="IPR021455">
    <property type="entry name" value="DUF3106"/>
</dbReference>